<feature type="region of interest" description="Disordered" evidence="1">
    <location>
        <begin position="1"/>
        <end position="80"/>
    </location>
</feature>
<reference evidence="2 3" key="1">
    <citation type="submission" date="2016-07" db="EMBL/GenBank/DDBJ databases">
        <title>Multiple horizontal gene transfer events from other fungi enriched the ability of initially mycotrophic Trichoderma (Ascomycota) to feed on dead plant biomass.</title>
        <authorList>
            <consortium name="DOE Joint Genome Institute"/>
            <person name="Aerts A."/>
            <person name="Atanasova L."/>
            <person name="Chenthamara K."/>
            <person name="Zhang J."/>
            <person name="Grujic M."/>
            <person name="Henrissat B."/>
            <person name="Kuo A."/>
            <person name="Salamov A."/>
            <person name="Lipzen A."/>
            <person name="Labutti K."/>
            <person name="Barry K."/>
            <person name="Miao Y."/>
            <person name="Rahimi M.J."/>
            <person name="Shen Q."/>
            <person name="Grigoriev I.V."/>
            <person name="Kubicek C.P."/>
            <person name="Druzhinina I.S."/>
        </authorList>
    </citation>
    <scope>NUCLEOTIDE SEQUENCE [LARGE SCALE GENOMIC DNA]</scope>
    <source>
        <strain evidence="2 3">CBS 433.97</strain>
    </source>
</reference>
<keyword evidence="3" id="KW-1185">Reference proteome</keyword>
<name>A0A2T3Z6E3_TRIA4</name>
<dbReference type="Proteomes" id="UP000240493">
    <property type="component" value="Unassembled WGS sequence"/>
</dbReference>
<sequence length="196" mass="21485">MLAINNRIDGDWSSPLNDTNSSACSDSTGSPRDLVVEDSNYAGGVNISDLQPAVPDDSSSFGEGSLPEIERQHRRHTRESPPVGRIVRCDRAINCSRALLEVLERMNPEVKIEVSVHITGTTEQGVQYPSSLIRIQRCDCMVCGVEQLHIAVPYQCKHKYSKKSAELKLGMDKTNNSTSGLSNSAVVIRTTDDRAL</sequence>
<accession>A0A2T3Z6E3</accession>
<protein>
    <submittedName>
        <fullName evidence="2">Uncharacterized protein</fullName>
    </submittedName>
</protein>
<feature type="compositionally biased region" description="Polar residues" evidence="1">
    <location>
        <begin position="14"/>
        <end position="30"/>
    </location>
</feature>
<evidence type="ECO:0000313" key="3">
    <source>
        <dbReference type="Proteomes" id="UP000240493"/>
    </source>
</evidence>
<dbReference type="EMBL" id="KZ679263">
    <property type="protein sequence ID" value="PTB40367.1"/>
    <property type="molecule type" value="Genomic_DNA"/>
</dbReference>
<gene>
    <name evidence="2" type="ORF">M441DRAFT_431181</name>
</gene>
<evidence type="ECO:0000256" key="1">
    <source>
        <dbReference type="SAM" id="MobiDB-lite"/>
    </source>
</evidence>
<proteinExistence type="predicted"/>
<dbReference type="AlphaFoldDB" id="A0A2T3Z6E3"/>
<organism evidence="2 3">
    <name type="scientific">Trichoderma asperellum (strain ATCC 204424 / CBS 433.97 / NBRC 101777)</name>
    <dbReference type="NCBI Taxonomy" id="1042311"/>
    <lineage>
        <taxon>Eukaryota</taxon>
        <taxon>Fungi</taxon>
        <taxon>Dikarya</taxon>
        <taxon>Ascomycota</taxon>
        <taxon>Pezizomycotina</taxon>
        <taxon>Sordariomycetes</taxon>
        <taxon>Hypocreomycetidae</taxon>
        <taxon>Hypocreales</taxon>
        <taxon>Hypocreaceae</taxon>
        <taxon>Trichoderma</taxon>
    </lineage>
</organism>
<evidence type="ECO:0000313" key="2">
    <source>
        <dbReference type="EMBL" id="PTB40367.1"/>
    </source>
</evidence>